<sequence length="200" mass="21277">MTTSLEIKITINEFVTPDLFRAVSAVSNPRQRAALLKRLAEDALRNSGPISQIAPTATSGAAGTNVAPRVIQSGAETSSSSINPSCLFSETGVSDEDQRQFECTSDVAGARSQRDTVASLVAIVPDFKASAISSTKEPTMPGQPVEFETPYAGTIAQSSDRRGFLTQALVTAAFAFERSAYWLRCAVIGRETRAKKISGK</sequence>
<dbReference type="Proteomes" id="UP001629462">
    <property type="component" value="Unassembled WGS sequence"/>
</dbReference>
<organism evidence="1 2">
    <name type="scientific">Caballeronia jiangsuensis</name>
    <dbReference type="NCBI Taxonomy" id="1458357"/>
    <lineage>
        <taxon>Bacteria</taxon>
        <taxon>Pseudomonadati</taxon>
        <taxon>Pseudomonadota</taxon>
        <taxon>Betaproteobacteria</taxon>
        <taxon>Burkholderiales</taxon>
        <taxon>Burkholderiaceae</taxon>
        <taxon>Caballeronia</taxon>
    </lineage>
</organism>
<name>A0ABW9CI08_9BURK</name>
<evidence type="ECO:0000313" key="1">
    <source>
        <dbReference type="EMBL" id="MFM0517267.1"/>
    </source>
</evidence>
<proteinExistence type="predicted"/>
<protein>
    <submittedName>
        <fullName evidence="1">Uncharacterized protein</fullName>
    </submittedName>
</protein>
<dbReference type="RefSeq" id="WP_408161216.1">
    <property type="nucleotide sequence ID" value="NZ_JAQQDB010000005.1"/>
</dbReference>
<accession>A0ABW9CI08</accession>
<gene>
    <name evidence="1" type="ORF">PQR08_07515</name>
</gene>
<reference evidence="1 2" key="1">
    <citation type="journal article" date="2024" name="Chem. Sci.">
        <title>Discovery of megapolipeptins by genome mining of a Burkholderiales bacteria collection.</title>
        <authorList>
            <person name="Paulo B.S."/>
            <person name="Recchia M.J.J."/>
            <person name="Lee S."/>
            <person name="Fergusson C.H."/>
            <person name="Romanowski S.B."/>
            <person name="Hernandez A."/>
            <person name="Krull N."/>
            <person name="Liu D.Y."/>
            <person name="Cavanagh H."/>
            <person name="Bos A."/>
            <person name="Gray C.A."/>
            <person name="Murphy B.T."/>
            <person name="Linington R.G."/>
            <person name="Eustaquio A.S."/>
        </authorList>
    </citation>
    <scope>NUCLEOTIDE SEQUENCE [LARGE SCALE GENOMIC DNA]</scope>
    <source>
        <strain evidence="1 2">RL17-374-BIF-D</strain>
    </source>
</reference>
<keyword evidence="2" id="KW-1185">Reference proteome</keyword>
<comment type="caution">
    <text evidence="1">The sequence shown here is derived from an EMBL/GenBank/DDBJ whole genome shotgun (WGS) entry which is preliminary data.</text>
</comment>
<evidence type="ECO:0000313" key="2">
    <source>
        <dbReference type="Proteomes" id="UP001629462"/>
    </source>
</evidence>
<dbReference type="EMBL" id="JAQQDB010000005">
    <property type="protein sequence ID" value="MFM0517267.1"/>
    <property type="molecule type" value="Genomic_DNA"/>
</dbReference>